<accession>A0AAV4XFI0</accession>
<dbReference type="Proteomes" id="UP001054945">
    <property type="component" value="Unassembled WGS sequence"/>
</dbReference>
<reference evidence="2 3" key="1">
    <citation type="submission" date="2021-06" db="EMBL/GenBank/DDBJ databases">
        <title>Caerostris extrusa draft genome.</title>
        <authorList>
            <person name="Kono N."/>
            <person name="Arakawa K."/>
        </authorList>
    </citation>
    <scope>NUCLEOTIDE SEQUENCE [LARGE SCALE GENOMIC DNA]</scope>
</reference>
<protein>
    <submittedName>
        <fullName evidence="2">Uncharacterized protein</fullName>
    </submittedName>
</protein>
<gene>
    <name evidence="2" type="ORF">CEXT_70161</name>
</gene>
<dbReference type="AlphaFoldDB" id="A0AAV4XFI0"/>
<dbReference type="EMBL" id="BPLR01000154">
    <property type="protein sequence ID" value="GIY92539.1"/>
    <property type="molecule type" value="Genomic_DNA"/>
</dbReference>
<proteinExistence type="predicted"/>
<sequence length="104" mass="11737">MKTDFATHLLSYCNVTPRSRSGAGLSETSRLRCETSLIKHIIALKKWKKILSRKRNKQEKSKQDALEGKAKGGRVRIGETKNGNELRTGRAQITGPRFCWSSSF</sequence>
<evidence type="ECO:0000313" key="3">
    <source>
        <dbReference type="Proteomes" id="UP001054945"/>
    </source>
</evidence>
<evidence type="ECO:0000313" key="2">
    <source>
        <dbReference type="EMBL" id="GIY92539.1"/>
    </source>
</evidence>
<feature type="compositionally biased region" description="Basic and acidic residues" evidence="1">
    <location>
        <begin position="58"/>
        <end position="88"/>
    </location>
</feature>
<feature type="region of interest" description="Disordered" evidence="1">
    <location>
        <begin position="53"/>
        <end position="88"/>
    </location>
</feature>
<comment type="caution">
    <text evidence="2">The sequence shown here is derived from an EMBL/GenBank/DDBJ whole genome shotgun (WGS) entry which is preliminary data.</text>
</comment>
<keyword evidence="3" id="KW-1185">Reference proteome</keyword>
<evidence type="ECO:0000256" key="1">
    <source>
        <dbReference type="SAM" id="MobiDB-lite"/>
    </source>
</evidence>
<name>A0AAV4XFI0_CAEEX</name>
<organism evidence="2 3">
    <name type="scientific">Caerostris extrusa</name>
    <name type="common">Bark spider</name>
    <name type="synonym">Caerostris bankana</name>
    <dbReference type="NCBI Taxonomy" id="172846"/>
    <lineage>
        <taxon>Eukaryota</taxon>
        <taxon>Metazoa</taxon>
        <taxon>Ecdysozoa</taxon>
        <taxon>Arthropoda</taxon>
        <taxon>Chelicerata</taxon>
        <taxon>Arachnida</taxon>
        <taxon>Araneae</taxon>
        <taxon>Araneomorphae</taxon>
        <taxon>Entelegynae</taxon>
        <taxon>Araneoidea</taxon>
        <taxon>Araneidae</taxon>
        <taxon>Caerostris</taxon>
    </lineage>
</organism>